<sequence length="260" mass="28413">MSGPSVEDLLADLDDERAAVMALVRGLPPAWWTLPTRAEPWTVRDQVAHLGWFDAAFARAISTPAEFEAERDAITDLEGFVDAANAAVPESGPAALTWWQDAARAFDASARACDPSTRLPWYGPPMSLRSAITSRIMETWAHGSDVAEALGTRLPRTDRLRHVADIAVRARAQGYRVRGLEIPATPVRVELTGPSGEVWRWGEPHVSEAITGDAEEFCLVLIRRRHVDDTGLVVTGDLAREWMEIGQAFAGTPGKDPVRA</sequence>
<protein>
    <submittedName>
        <fullName evidence="2">TIGR03084 family metal-binding protein</fullName>
    </submittedName>
</protein>
<dbReference type="InterPro" id="IPR034660">
    <property type="entry name" value="DinB/YfiT-like"/>
</dbReference>
<dbReference type="NCBIfam" id="TIGR03083">
    <property type="entry name" value="maleylpyruvate isomerase family mycothiol-dependent enzyme"/>
    <property type="match status" value="1"/>
</dbReference>
<dbReference type="InterPro" id="IPR024344">
    <property type="entry name" value="MDMPI_metal-binding"/>
</dbReference>
<dbReference type="NCBIfam" id="TIGR03084">
    <property type="entry name" value="TIGR03084 family metal-binding protein"/>
    <property type="match status" value="1"/>
</dbReference>
<proteinExistence type="predicted"/>
<dbReference type="Gene3D" id="1.20.120.450">
    <property type="entry name" value="dinb family like domain"/>
    <property type="match status" value="1"/>
</dbReference>
<keyword evidence="3" id="KW-1185">Reference proteome</keyword>
<reference evidence="3" key="1">
    <citation type="journal article" date="2019" name="Int. J. Syst. Evol. Microbiol.">
        <title>The Global Catalogue of Microorganisms (GCM) 10K type strain sequencing project: providing services to taxonomists for standard genome sequencing and annotation.</title>
        <authorList>
            <consortium name="The Broad Institute Genomics Platform"/>
            <consortium name="The Broad Institute Genome Sequencing Center for Infectious Disease"/>
            <person name="Wu L."/>
            <person name="Ma J."/>
        </authorList>
    </citation>
    <scope>NUCLEOTIDE SEQUENCE [LARGE SCALE GENOMIC DNA]</scope>
    <source>
        <strain evidence="3">CCUG 50347</strain>
    </source>
</reference>
<organism evidence="2 3">
    <name type="scientific">Actinomycetospora chibensis</name>
    <dbReference type="NCBI Taxonomy" id="663606"/>
    <lineage>
        <taxon>Bacteria</taxon>
        <taxon>Bacillati</taxon>
        <taxon>Actinomycetota</taxon>
        <taxon>Actinomycetes</taxon>
        <taxon>Pseudonocardiales</taxon>
        <taxon>Pseudonocardiaceae</taxon>
        <taxon>Actinomycetospora</taxon>
    </lineage>
</organism>
<dbReference type="InterPro" id="IPR017518">
    <property type="entry name" value="CHP03084"/>
</dbReference>
<dbReference type="EMBL" id="JBHSIM010000005">
    <property type="protein sequence ID" value="MFC4831537.1"/>
    <property type="molecule type" value="Genomic_DNA"/>
</dbReference>
<feature type="domain" description="Mycothiol-dependent maleylpyruvate isomerase metal-binding" evidence="1">
    <location>
        <begin position="13"/>
        <end position="147"/>
    </location>
</feature>
<dbReference type="Proteomes" id="UP001595909">
    <property type="component" value="Unassembled WGS sequence"/>
</dbReference>
<evidence type="ECO:0000313" key="3">
    <source>
        <dbReference type="Proteomes" id="UP001595909"/>
    </source>
</evidence>
<accession>A0ABV9RHA5</accession>
<dbReference type="Pfam" id="PF11716">
    <property type="entry name" value="MDMPI_N"/>
    <property type="match status" value="1"/>
</dbReference>
<gene>
    <name evidence="2" type="ORF">ACFPEL_03840</name>
</gene>
<name>A0ABV9RHA5_9PSEU</name>
<dbReference type="InterPro" id="IPR017517">
    <property type="entry name" value="Maleyloyr_isom"/>
</dbReference>
<evidence type="ECO:0000259" key="1">
    <source>
        <dbReference type="Pfam" id="PF11716"/>
    </source>
</evidence>
<dbReference type="RefSeq" id="WP_274191007.1">
    <property type="nucleotide sequence ID" value="NZ_BAABHN010000005.1"/>
</dbReference>
<evidence type="ECO:0000313" key="2">
    <source>
        <dbReference type="EMBL" id="MFC4831537.1"/>
    </source>
</evidence>
<comment type="caution">
    <text evidence="2">The sequence shown here is derived from an EMBL/GenBank/DDBJ whole genome shotgun (WGS) entry which is preliminary data.</text>
</comment>
<dbReference type="SUPFAM" id="SSF109854">
    <property type="entry name" value="DinB/YfiT-like putative metalloenzymes"/>
    <property type="match status" value="1"/>
</dbReference>